<geneLocation type="plasmid" evidence="3 4">
    <name>3</name>
</geneLocation>
<dbReference type="SMART" id="SM00347">
    <property type="entry name" value="HTH_MARR"/>
    <property type="match status" value="1"/>
</dbReference>
<dbReference type="InterPro" id="IPR039422">
    <property type="entry name" value="MarR/SlyA-like"/>
</dbReference>
<dbReference type="InterPro" id="IPR000835">
    <property type="entry name" value="HTH_MarR-typ"/>
</dbReference>
<dbReference type="SUPFAM" id="SSF46785">
    <property type="entry name" value="Winged helix' DNA-binding domain"/>
    <property type="match status" value="1"/>
</dbReference>
<evidence type="ECO:0000313" key="3">
    <source>
        <dbReference type="EMBL" id="ALH83285.1"/>
    </source>
</evidence>
<reference evidence="3 4" key="1">
    <citation type="journal article" date="2015" name="Genome Announc.">
        <title>Complete Genome Sequence of Polypropylene Glycol- and Polyethylene Glycol-Degrading Sphingopyxis macrogoltabida Strain EY-1.</title>
        <authorList>
            <person name="Ohtsubo Y."/>
            <person name="Nagata Y."/>
            <person name="Numata M."/>
            <person name="Tsuchikane K."/>
            <person name="Hosoyama A."/>
            <person name="Yamazoe A."/>
            <person name="Tsuda M."/>
            <person name="Fujita N."/>
            <person name="Kawai F."/>
        </authorList>
    </citation>
    <scope>NUCLEOTIDE SEQUENCE [LARGE SCALE GENOMIC DNA]</scope>
    <source>
        <strain evidence="3 4">EY-1</strain>
        <plasmid evidence="2">2</plasmid>
        <plasmid evidence="3">3</plasmid>
    </source>
</reference>
<dbReference type="GO" id="GO:0006950">
    <property type="term" value="P:response to stress"/>
    <property type="evidence" value="ECO:0007669"/>
    <property type="project" value="TreeGrafter"/>
</dbReference>
<keyword evidence="3" id="KW-0614">Plasmid</keyword>
<dbReference type="PROSITE" id="PS50995">
    <property type="entry name" value="HTH_MARR_2"/>
    <property type="match status" value="1"/>
</dbReference>
<dbReference type="KEGG" id="smag:AN936_24255"/>
<organism evidence="3 4">
    <name type="scientific">Sphingopyxis macrogoltabida</name>
    <name type="common">Sphingomonas macrogoltabidus</name>
    <dbReference type="NCBI Taxonomy" id="33050"/>
    <lineage>
        <taxon>Bacteria</taxon>
        <taxon>Pseudomonadati</taxon>
        <taxon>Pseudomonadota</taxon>
        <taxon>Alphaproteobacteria</taxon>
        <taxon>Sphingomonadales</taxon>
        <taxon>Sphingomonadaceae</taxon>
        <taxon>Sphingopyxis</taxon>
    </lineage>
</organism>
<dbReference type="PATRIC" id="fig|33050.5.peg.4898"/>
<dbReference type="AlphaFoldDB" id="A0A0N9UCX2"/>
<geneLocation type="plasmid" evidence="2 4">
    <name>2</name>
</geneLocation>
<dbReference type="Proteomes" id="UP000058074">
    <property type="component" value="Plasmid 2"/>
</dbReference>
<dbReference type="EMBL" id="CP012702">
    <property type="protein sequence ID" value="ALH83236.1"/>
    <property type="molecule type" value="Genomic_DNA"/>
</dbReference>
<evidence type="ECO:0000313" key="2">
    <source>
        <dbReference type="EMBL" id="ALH83236.1"/>
    </source>
</evidence>
<dbReference type="Gene3D" id="1.10.10.10">
    <property type="entry name" value="Winged helix-like DNA-binding domain superfamily/Winged helix DNA-binding domain"/>
    <property type="match status" value="1"/>
</dbReference>
<accession>A0A0N9UCX2</accession>
<gene>
    <name evidence="2" type="ORF">AN936_24255</name>
    <name evidence="3" type="ORF">AN936_25130</name>
</gene>
<dbReference type="OrthoDB" id="582199at2"/>
<dbReference type="InterPro" id="IPR036388">
    <property type="entry name" value="WH-like_DNA-bd_sf"/>
</dbReference>
<dbReference type="InterPro" id="IPR036390">
    <property type="entry name" value="WH_DNA-bd_sf"/>
</dbReference>
<name>A0A0N9UCX2_SPHMC</name>
<dbReference type="PANTHER" id="PTHR33164:SF57">
    <property type="entry name" value="MARR-FAMILY TRANSCRIPTIONAL REGULATOR"/>
    <property type="match status" value="1"/>
</dbReference>
<dbReference type="GO" id="GO:0003700">
    <property type="term" value="F:DNA-binding transcription factor activity"/>
    <property type="evidence" value="ECO:0007669"/>
    <property type="project" value="InterPro"/>
</dbReference>
<feature type="domain" description="HTH marR-type" evidence="1">
    <location>
        <begin position="1"/>
        <end position="129"/>
    </location>
</feature>
<dbReference type="Proteomes" id="UP000058074">
    <property type="component" value="Plasmid 3"/>
</dbReference>
<protein>
    <recommendedName>
        <fullName evidence="1">HTH marR-type domain-containing protein</fullName>
    </recommendedName>
</protein>
<proteinExistence type="predicted"/>
<dbReference type="Pfam" id="PF12802">
    <property type="entry name" value="MarR_2"/>
    <property type="match status" value="1"/>
</dbReference>
<evidence type="ECO:0000313" key="4">
    <source>
        <dbReference type="Proteomes" id="UP000058074"/>
    </source>
</evidence>
<dbReference type="PANTHER" id="PTHR33164">
    <property type="entry name" value="TRANSCRIPTIONAL REGULATOR, MARR FAMILY"/>
    <property type="match status" value="1"/>
</dbReference>
<sequence length="151" mass="17204">MLSRFAARLRSSANRFFGERFDLSLLEWRILSHIASVGPCSAYDIWTSQYLEKAAVSRAVRDLKERDLIDIVAVPNVARRTTKISLTAEGRRRYAATFDEVEKRHARLIGGLTAEQVETLIDMVNYLDARIPLMGSEAEPFDVDLMSIRQK</sequence>
<dbReference type="EMBL" id="CP012703">
    <property type="protein sequence ID" value="ALH83285.1"/>
    <property type="molecule type" value="Genomic_DNA"/>
</dbReference>
<dbReference type="KEGG" id="smag:AN936_25130"/>
<evidence type="ECO:0000259" key="1">
    <source>
        <dbReference type="PROSITE" id="PS50995"/>
    </source>
</evidence>